<evidence type="ECO:0000313" key="16">
    <source>
        <dbReference type="Proteomes" id="UP000076502"/>
    </source>
</evidence>
<evidence type="ECO:0000256" key="2">
    <source>
        <dbReference type="ARBA" id="ARBA00004586"/>
    </source>
</evidence>
<evidence type="ECO:0000256" key="4">
    <source>
        <dbReference type="ARBA" id="ARBA00005432"/>
    </source>
</evidence>
<feature type="signal peptide" evidence="14">
    <location>
        <begin position="1"/>
        <end position="21"/>
    </location>
</feature>
<evidence type="ECO:0000313" key="15">
    <source>
        <dbReference type="EMBL" id="KZC10762.1"/>
    </source>
</evidence>
<dbReference type="STRING" id="178035.A0A154PG12"/>
<keyword evidence="10" id="KW-1133">Transmembrane helix</keyword>
<dbReference type="GO" id="GO:0005789">
    <property type="term" value="C:endoplasmic reticulum membrane"/>
    <property type="evidence" value="ECO:0007669"/>
    <property type="project" value="UniProtKB-SubCell"/>
</dbReference>
<comment type="subcellular location">
    <subcellularLocation>
        <location evidence="2">Endoplasmic reticulum membrane</location>
    </subcellularLocation>
</comment>
<keyword evidence="15" id="KW-0675">Receptor</keyword>
<evidence type="ECO:0000256" key="3">
    <source>
        <dbReference type="ARBA" id="ARBA00004922"/>
    </source>
</evidence>
<evidence type="ECO:0000256" key="9">
    <source>
        <dbReference type="ARBA" id="ARBA00022842"/>
    </source>
</evidence>
<gene>
    <name evidence="15" type="ORF">WN55_02251</name>
</gene>
<dbReference type="EMBL" id="KQ434896">
    <property type="protein sequence ID" value="KZC10762.1"/>
    <property type="molecule type" value="Genomic_DNA"/>
</dbReference>
<dbReference type="OrthoDB" id="19639at2759"/>
<sequence>MFTVFRTLLILTHFFYDLFTAVHNCCMLLHRKCIEIWYGENSRTEVEWLVRAASRTKKLPRHIVIVFGAKEDTILECVRIVGWCITLGIPYISFYDISGFLVRNESFLKHEIAKRRPDLLEHINWSKPNTAYTQNGVSGSKVKTRVSLLCASDGKEEIVTLTKKLAEAVVTGTVKSEEINIDLLDEKLNSRRIPDPDLGLIYGQVCSTYGVLPWQTRVTEFLGIVLYARPIITQTVLSSFYVLPFLCNCVLVSTSMLTPLKADGGLRIFKDVPGDLEYVLKRHNVESRSDDSDSKERRSSMGSSFIRFGRSDSDSHIEKVLGDEGNAGGSKVNRYPRWKSPDIVIRFGRSDMKAIGADREYKRGRNGQSFIRFGRGSRICTDLLPNDETVKDLYPYEARLLRLCNVLTNMDPEPRTVPDFLVERVERDQE</sequence>
<keyword evidence="7" id="KW-0812">Transmembrane</keyword>
<dbReference type="EC" id="2.5.1.87" evidence="5"/>
<keyword evidence="8" id="KW-0256">Endoplasmic reticulum</keyword>
<organism evidence="15 16">
    <name type="scientific">Dufourea novaeangliae</name>
    <name type="common">Sweat bee</name>
    <dbReference type="NCBI Taxonomy" id="178035"/>
    <lineage>
        <taxon>Eukaryota</taxon>
        <taxon>Metazoa</taxon>
        <taxon>Ecdysozoa</taxon>
        <taxon>Arthropoda</taxon>
        <taxon>Hexapoda</taxon>
        <taxon>Insecta</taxon>
        <taxon>Pterygota</taxon>
        <taxon>Neoptera</taxon>
        <taxon>Endopterygota</taxon>
        <taxon>Hymenoptera</taxon>
        <taxon>Apocrita</taxon>
        <taxon>Aculeata</taxon>
        <taxon>Apoidea</taxon>
        <taxon>Anthophila</taxon>
        <taxon>Halictidae</taxon>
        <taxon>Rophitinae</taxon>
        <taxon>Dufourea</taxon>
    </lineage>
</organism>
<keyword evidence="16" id="KW-1185">Reference proteome</keyword>
<dbReference type="InterPro" id="IPR036424">
    <property type="entry name" value="UPP_synth-like_sf"/>
</dbReference>
<evidence type="ECO:0000256" key="8">
    <source>
        <dbReference type="ARBA" id="ARBA00022824"/>
    </source>
</evidence>
<dbReference type="GO" id="GO:1904423">
    <property type="term" value="C:dehydrodolichyl diphosphate synthase complex"/>
    <property type="evidence" value="ECO:0007669"/>
    <property type="project" value="InterPro"/>
</dbReference>
<evidence type="ECO:0000256" key="11">
    <source>
        <dbReference type="ARBA" id="ARBA00023136"/>
    </source>
</evidence>
<keyword evidence="14" id="KW-0732">Signal</keyword>
<keyword evidence="11" id="KW-0472">Membrane</keyword>
<evidence type="ECO:0000256" key="5">
    <source>
        <dbReference type="ARBA" id="ARBA00012596"/>
    </source>
</evidence>
<dbReference type="UniPathway" id="UPA00378"/>
<dbReference type="PANTHER" id="PTHR21528:SF0">
    <property type="entry name" value="DEHYDRODOLICHYL DIPHOSPHATE SYNTHASE COMPLEX SUBUNIT NUS1"/>
    <property type="match status" value="1"/>
</dbReference>
<dbReference type="AlphaFoldDB" id="A0A154PG12"/>
<feature type="chain" id="PRO_5007599488" description="ditrans,polycis-polyprenyl diphosphate synthase [(2E,6E)-farnesyldiphosphate specific]" evidence="14">
    <location>
        <begin position="22"/>
        <end position="430"/>
    </location>
</feature>
<evidence type="ECO:0000256" key="12">
    <source>
        <dbReference type="ARBA" id="ARBA00047353"/>
    </source>
</evidence>
<comment type="pathway">
    <text evidence="3">Protein modification; protein glycosylation.</text>
</comment>
<keyword evidence="9" id="KW-0460">Magnesium</keyword>
<reference evidence="15 16" key="1">
    <citation type="submission" date="2015-07" db="EMBL/GenBank/DDBJ databases">
        <title>The genome of Dufourea novaeangliae.</title>
        <authorList>
            <person name="Pan H."/>
            <person name="Kapheim K."/>
        </authorList>
    </citation>
    <scope>NUCLEOTIDE SEQUENCE [LARGE SCALE GENOMIC DNA]</scope>
    <source>
        <strain evidence="15">0120121106</strain>
        <tissue evidence="15">Whole body</tissue>
    </source>
</reference>
<dbReference type="SUPFAM" id="SSF64005">
    <property type="entry name" value="Undecaprenyl diphosphate synthase"/>
    <property type="match status" value="1"/>
</dbReference>
<dbReference type="GO" id="GO:0045547">
    <property type="term" value="F:ditrans,polycis-polyprenyl diphosphate synthase [(2E,6E)-farnesyl diphosphate specific] activity"/>
    <property type="evidence" value="ECO:0007669"/>
    <property type="project" value="UniProtKB-EC"/>
</dbReference>
<feature type="region of interest" description="Disordered" evidence="13">
    <location>
        <begin position="287"/>
        <end position="309"/>
    </location>
</feature>
<dbReference type="PANTHER" id="PTHR21528">
    <property type="entry name" value="DEHYDRODOLICHYL DIPHOSPHATE SYNTHASE COMPLEX SUBUNIT NUS1"/>
    <property type="match status" value="1"/>
</dbReference>
<keyword evidence="6" id="KW-0808">Transferase</keyword>
<accession>A0A154PG12</accession>
<comment type="catalytic activity">
    <reaction evidence="12">
        <text>n isopentenyl diphosphate + (2E,6E)-farnesyl diphosphate = a di-trans,poly-cis-polyprenyl diphosphate + n diphosphate</text>
        <dbReference type="Rhea" id="RHEA:53008"/>
        <dbReference type="Rhea" id="RHEA-COMP:19494"/>
        <dbReference type="ChEBI" id="CHEBI:33019"/>
        <dbReference type="ChEBI" id="CHEBI:128769"/>
        <dbReference type="ChEBI" id="CHEBI:136960"/>
        <dbReference type="ChEBI" id="CHEBI:175763"/>
        <dbReference type="EC" id="2.5.1.87"/>
    </reaction>
</comment>
<comment type="similarity">
    <text evidence="4">Belongs to the UPP synthase family.</text>
</comment>
<protein>
    <recommendedName>
        <fullName evidence="5">ditrans,polycis-polyprenyl diphosphate synthase [(2E,6E)-farnesyldiphosphate specific]</fullName>
        <ecNumber evidence="5">2.5.1.87</ecNumber>
    </recommendedName>
</protein>
<evidence type="ECO:0000256" key="14">
    <source>
        <dbReference type="SAM" id="SignalP"/>
    </source>
</evidence>
<evidence type="ECO:0000256" key="7">
    <source>
        <dbReference type="ARBA" id="ARBA00022692"/>
    </source>
</evidence>
<dbReference type="InterPro" id="IPR038887">
    <property type="entry name" value="Nus1/NgBR"/>
</dbReference>
<evidence type="ECO:0000256" key="6">
    <source>
        <dbReference type="ARBA" id="ARBA00022679"/>
    </source>
</evidence>
<evidence type="ECO:0000256" key="13">
    <source>
        <dbReference type="SAM" id="MobiDB-lite"/>
    </source>
</evidence>
<proteinExistence type="inferred from homology"/>
<feature type="compositionally biased region" description="Basic and acidic residues" evidence="13">
    <location>
        <begin position="287"/>
        <end position="299"/>
    </location>
</feature>
<evidence type="ECO:0000256" key="10">
    <source>
        <dbReference type="ARBA" id="ARBA00022989"/>
    </source>
</evidence>
<dbReference type="Proteomes" id="UP000076502">
    <property type="component" value="Unassembled WGS sequence"/>
</dbReference>
<comment type="cofactor">
    <cofactor evidence="1">
        <name>Mg(2+)</name>
        <dbReference type="ChEBI" id="CHEBI:18420"/>
    </cofactor>
</comment>
<evidence type="ECO:0000256" key="1">
    <source>
        <dbReference type="ARBA" id="ARBA00001946"/>
    </source>
</evidence>
<name>A0A154PG12_DUFNO</name>
<dbReference type="Gene3D" id="3.40.1180.10">
    <property type="entry name" value="Decaprenyl diphosphate synthase-like"/>
    <property type="match status" value="1"/>
</dbReference>